<sequence>MPGQREWPGRFKLIQLSDEVTSFLYGSGENPAYGSATRVPKWGYGTYHDLFDMGYTRPHVGPQDLKKLGIIC</sequence>
<comment type="caution">
    <text evidence="1">The sequence shown here is derived from an EMBL/GenBank/DDBJ whole genome shotgun (WGS) entry which is preliminary data.</text>
</comment>
<dbReference type="AlphaFoldDB" id="A0AAD6DQL8"/>
<gene>
    <name evidence="1" type="ORF">N7450_004766</name>
</gene>
<keyword evidence="2" id="KW-1185">Reference proteome</keyword>
<organism evidence="1 2">
    <name type="scientific">Penicillium hetheringtonii</name>
    <dbReference type="NCBI Taxonomy" id="911720"/>
    <lineage>
        <taxon>Eukaryota</taxon>
        <taxon>Fungi</taxon>
        <taxon>Dikarya</taxon>
        <taxon>Ascomycota</taxon>
        <taxon>Pezizomycotina</taxon>
        <taxon>Eurotiomycetes</taxon>
        <taxon>Eurotiomycetidae</taxon>
        <taxon>Eurotiales</taxon>
        <taxon>Aspergillaceae</taxon>
        <taxon>Penicillium</taxon>
    </lineage>
</organism>
<protein>
    <submittedName>
        <fullName evidence="1">Uncharacterized protein</fullName>
    </submittedName>
</protein>
<evidence type="ECO:0000313" key="1">
    <source>
        <dbReference type="EMBL" id="KAJ5590794.1"/>
    </source>
</evidence>
<reference evidence="1 2" key="1">
    <citation type="journal article" date="2023" name="IMA Fungus">
        <title>Comparative genomic study of the Penicillium genus elucidates a diverse pangenome and 15 lateral gene transfer events.</title>
        <authorList>
            <person name="Petersen C."/>
            <person name="Sorensen T."/>
            <person name="Nielsen M.R."/>
            <person name="Sondergaard T.E."/>
            <person name="Sorensen J.L."/>
            <person name="Fitzpatrick D.A."/>
            <person name="Frisvad J.C."/>
            <person name="Nielsen K.L."/>
        </authorList>
    </citation>
    <scope>NUCLEOTIDE SEQUENCE [LARGE SCALE GENOMIC DNA]</scope>
    <source>
        <strain evidence="1 2">IBT 29057</strain>
    </source>
</reference>
<dbReference type="Proteomes" id="UP001216150">
    <property type="component" value="Unassembled WGS sequence"/>
</dbReference>
<accession>A0AAD6DQL8</accession>
<dbReference type="EMBL" id="JAQJAC010000003">
    <property type="protein sequence ID" value="KAJ5590794.1"/>
    <property type="molecule type" value="Genomic_DNA"/>
</dbReference>
<evidence type="ECO:0000313" key="2">
    <source>
        <dbReference type="Proteomes" id="UP001216150"/>
    </source>
</evidence>
<name>A0AAD6DQL8_9EURO</name>
<proteinExistence type="predicted"/>